<proteinExistence type="predicted"/>
<comment type="caution">
    <text evidence="1">The sequence shown here is derived from an EMBL/GenBank/DDBJ whole genome shotgun (WGS) entry which is preliminary data.</text>
</comment>
<evidence type="ECO:0000313" key="2">
    <source>
        <dbReference type="Proteomes" id="UP001164539"/>
    </source>
</evidence>
<evidence type="ECO:0000313" key="1">
    <source>
        <dbReference type="EMBL" id="KAJ4714775.1"/>
    </source>
</evidence>
<dbReference type="Proteomes" id="UP001164539">
    <property type="component" value="Chromosome 7"/>
</dbReference>
<organism evidence="1 2">
    <name type="scientific">Melia azedarach</name>
    <name type="common">Chinaberry tree</name>
    <dbReference type="NCBI Taxonomy" id="155640"/>
    <lineage>
        <taxon>Eukaryota</taxon>
        <taxon>Viridiplantae</taxon>
        <taxon>Streptophyta</taxon>
        <taxon>Embryophyta</taxon>
        <taxon>Tracheophyta</taxon>
        <taxon>Spermatophyta</taxon>
        <taxon>Magnoliopsida</taxon>
        <taxon>eudicotyledons</taxon>
        <taxon>Gunneridae</taxon>
        <taxon>Pentapetalae</taxon>
        <taxon>rosids</taxon>
        <taxon>malvids</taxon>
        <taxon>Sapindales</taxon>
        <taxon>Meliaceae</taxon>
        <taxon>Melia</taxon>
    </lineage>
</organism>
<accession>A0ACC1XTM4</accession>
<gene>
    <name evidence="1" type="ORF">OWV82_013211</name>
</gene>
<protein>
    <submittedName>
        <fullName evidence="1">Calcium-binding EF hand family protein</fullName>
    </submittedName>
</protein>
<name>A0ACC1XTM4_MELAZ</name>
<sequence>MGTMMSLMGMGKVGMPPSAQMFNMLTGTPYNQFLDKDIKSFEAFHSAILDIFSIINSALPGKHYDVPRRKEIEICFKKWQESSESERKDVFVNFVKEQVHLSKLDNFTLIAGVVTPPAAIAAKKAGENVPQIRFIKAIPDVIFVPSITVLALISAKLSRKMMQGNSALEMIQGNSAS</sequence>
<dbReference type="EMBL" id="CM051400">
    <property type="protein sequence ID" value="KAJ4714775.1"/>
    <property type="molecule type" value="Genomic_DNA"/>
</dbReference>
<keyword evidence="2" id="KW-1185">Reference proteome</keyword>
<reference evidence="1 2" key="1">
    <citation type="journal article" date="2023" name="Science">
        <title>Complex scaffold remodeling in plant triterpene biosynthesis.</title>
        <authorList>
            <person name="De La Pena R."/>
            <person name="Hodgson H."/>
            <person name="Liu J.C."/>
            <person name="Stephenson M.J."/>
            <person name="Martin A.C."/>
            <person name="Owen C."/>
            <person name="Harkess A."/>
            <person name="Leebens-Mack J."/>
            <person name="Jimenez L.E."/>
            <person name="Osbourn A."/>
            <person name="Sattely E.S."/>
        </authorList>
    </citation>
    <scope>NUCLEOTIDE SEQUENCE [LARGE SCALE GENOMIC DNA]</scope>
    <source>
        <strain evidence="2">cv. JPN11</strain>
        <tissue evidence="1">Leaf</tissue>
    </source>
</reference>